<dbReference type="PANTHER" id="PTHR36016:SF10">
    <property type="entry name" value="CLAVATA3_ESR (CLE)-RELATED PROTEIN 6-LIKE"/>
    <property type="match status" value="1"/>
</dbReference>
<evidence type="ECO:0000256" key="5">
    <source>
        <dbReference type="ARBA" id="ARBA00022782"/>
    </source>
</evidence>
<accession>A0AAE1S6Y6</accession>
<proteinExistence type="inferred from homology"/>
<feature type="chain" id="PRO_5042158892" evidence="8">
    <location>
        <begin position="24"/>
        <end position="83"/>
    </location>
</feature>
<dbReference type="AlphaFoldDB" id="A0AAE1S6Y6"/>
<gene>
    <name evidence="9" type="ORF">RND71_015472</name>
</gene>
<evidence type="ECO:0000256" key="1">
    <source>
        <dbReference type="ARBA" id="ARBA00004239"/>
    </source>
</evidence>
<dbReference type="EMBL" id="JAVYJV010000008">
    <property type="protein sequence ID" value="KAK4364114.1"/>
    <property type="molecule type" value="Genomic_DNA"/>
</dbReference>
<evidence type="ECO:0000256" key="3">
    <source>
        <dbReference type="ARBA" id="ARBA00022525"/>
    </source>
</evidence>
<feature type="signal peptide" evidence="8">
    <location>
        <begin position="1"/>
        <end position="23"/>
    </location>
</feature>
<evidence type="ECO:0000256" key="2">
    <source>
        <dbReference type="ARBA" id="ARBA00005416"/>
    </source>
</evidence>
<dbReference type="GO" id="GO:0005576">
    <property type="term" value="C:extracellular region"/>
    <property type="evidence" value="ECO:0007669"/>
    <property type="project" value="UniProtKB-SubCell"/>
</dbReference>
<dbReference type="PANTHER" id="PTHR36016">
    <property type="entry name" value="CLAVATA3/ESR (CLE)-RELATED PROTEIN 7"/>
    <property type="match status" value="1"/>
</dbReference>
<evidence type="ECO:0000256" key="4">
    <source>
        <dbReference type="ARBA" id="ARBA00022729"/>
    </source>
</evidence>
<keyword evidence="4 8" id="KW-0732">Signal</keyword>
<comment type="similarity">
    <text evidence="2">Belongs to the CLV3/ESR signal peptide family.</text>
</comment>
<protein>
    <submittedName>
        <fullName evidence="9">Uncharacterized protein</fullName>
    </submittedName>
</protein>
<comment type="caution">
    <text evidence="9">The sequence shown here is derived from an EMBL/GenBank/DDBJ whole genome shotgun (WGS) entry which is preliminary data.</text>
</comment>
<evidence type="ECO:0000256" key="8">
    <source>
        <dbReference type="SAM" id="SignalP"/>
    </source>
</evidence>
<keyword evidence="5" id="KW-0221">Differentiation</keyword>
<sequence length="83" mass="9196">MANSNSTLSLVFLLLLLFAKINTATSTSYGGIKSMRSKIDSKKILHEIIFDLGKKMKMQITNRRALVDITDRVAPGGPDPKHH</sequence>
<dbReference type="InterPro" id="IPR039617">
    <property type="entry name" value="CLAVATA3-CLE"/>
</dbReference>
<keyword evidence="3" id="KW-0964">Secreted</keyword>
<dbReference type="Proteomes" id="UP001291623">
    <property type="component" value="Unassembled WGS sequence"/>
</dbReference>
<evidence type="ECO:0000313" key="10">
    <source>
        <dbReference type="Proteomes" id="UP001291623"/>
    </source>
</evidence>
<comment type="subcellular location">
    <subcellularLocation>
        <location evidence="1">Secreted</location>
        <location evidence="1">Extracellular space</location>
    </subcellularLocation>
</comment>
<organism evidence="9 10">
    <name type="scientific">Anisodus tanguticus</name>
    <dbReference type="NCBI Taxonomy" id="243964"/>
    <lineage>
        <taxon>Eukaryota</taxon>
        <taxon>Viridiplantae</taxon>
        <taxon>Streptophyta</taxon>
        <taxon>Embryophyta</taxon>
        <taxon>Tracheophyta</taxon>
        <taxon>Spermatophyta</taxon>
        <taxon>Magnoliopsida</taxon>
        <taxon>eudicotyledons</taxon>
        <taxon>Gunneridae</taxon>
        <taxon>Pentapetalae</taxon>
        <taxon>asterids</taxon>
        <taxon>lamiids</taxon>
        <taxon>Solanales</taxon>
        <taxon>Solanaceae</taxon>
        <taxon>Solanoideae</taxon>
        <taxon>Hyoscyameae</taxon>
        <taxon>Anisodus</taxon>
    </lineage>
</organism>
<keyword evidence="10" id="KW-1185">Reference proteome</keyword>
<keyword evidence="7" id="KW-0379">Hydroxylation</keyword>
<evidence type="ECO:0000313" key="9">
    <source>
        <dbReference type="EMBL" id="KAK4364114.1"/>
    </source>
</evidence>
<dbReference type="GO" id="GO:0030154">
    <property type="term" value="P:cell differentiation"/>
    <property type="evidence" value="ECO:0007669"/>
    <property type="project" value="UniProtKB-KW"/>
</dbReference>
<evidence type="ECO:0000256" key="6">
    <source>
        <dbReference type="ARBA" id="ARBA00023180"/>
    </source>
</evidence>
<name>A0AAE1S6Y6_9SOLA</name>
<reference evidence="9" key="1">
    <citation type="submission" date="2023-12" db="EMBL/GenBank/DDBJ databases">
        <title>Genome assembly of Anisodus tanguticus.</title>
        <authorList>
            <person name="Wang Y.-J."/>
        </authorList>
    </citation>
    <scope>NUCLEOTIDE SEQUENCE</scope>
    <source>
        <strain evidence="9">KB-2021</strain>
        <tissue evidence="9">Leaf</tissue>
    </source>
</reference>
<evidence type="ECO:0000256" key="7">
    <source>
        <dbReference type="ARBA" id="ARBA00023278"/>
    </source>
</evidence>
<keyword evidence="6" id="KW-0325">Glycoprotein</keyword>